<evidence type="ECO:0000313" key="1">
    <source>
        <dbReference type="EMBL" id="KKP44986.1"/>
    </source>
</evidence>
<name>A0A0G0A1F6_9BACT</name>
<dbReference type="Proteomes" id="UP000034778">
    <property type="component" value="Unassembled WGS sequence"/>
</dbReference>
<gene>
    <name evidence="1" type="ORF">UR35_C0004G0018</name>
</gene>
<comment type="caution">
    <text evidence="1">The sequence shown here is derived from an EMBL/GenBank/DDBJ whole genome shotgun (WGS) entry which is preliminary data.</text>
</comment>
<dbReference type="EMBL" id="LBOW01000004">
    <property type="protein sequence ID" value="KKP44986.1"/>
    <property type="molecule type" value="Genomic_DNA"/>
</dbReference>
<protein>
    <submittedName>
        <fullName evidence="1">Uncharacterized protein</fullName>
    </submittedName>
</protein>
<evidence type="ECO:0000313" key="2">
    <source>
        <dbReference type="Proteomes" id="UP000034778"/>
    </source>
</evidence>
<reference evidence="1 2" key="1">
    <citation type="journal article" date="2015" name="Nature">
        <title>rRNA introns, odd ribosomes, and small enigmatic genomes across a large radiation of phyla.</title>
        <authorList>
            <person name="Brown C.T."/>
            <person name="Hug L.A."/>
            <person name="Thomas B.C."/>
            <person name="Sharon I."/>
            <person name="Castelle C.J."/>
            <person name="Singh A."/>
            <person name="Wilkins M.J."/>
            <person name="Williams K.H."/>
            <person name="Banfield J.F."/>
        </authorList>
    </citation>
    <scope>NUCLEOTIDE SEQUENCE [LARGE SCALE GENOMIC DNA]</scope>
</reference>
<dbReference type="AlphaFoldDB" id="A0A0G0A1F6"/>
<sequence>MNNKTQDNDDMRDTLHPVFSISEIKSVKEISEEYYKDYREYWDSTLDSIHKMTNKLKTDKKYKINEEENEILKKRFELSCNWEHKQKEISYMIETNINFLNGKTKGSLYDIVCNAIYPDFTTSKEIDKRVNDWLKGQLL</sequence>
<accession>A0A0G0A1F6</accession>
<organism evidence="1 2">
    <name type="scientific">Candidatus Woesebacteria bacterium GW2011_GWB1_33_22</name>
    <dbReference type="NCBI Taxonomy" id="1618566"/>
    <lineage>
        <taxon>Bacteria</taxon>
        <taxon>Candidatus Woeseibacteriota</taxon>
    </lineage>
</organism>
<proteinExistence type="predicted"/>